<keyword evidence="1" id="KW-0732">Signal</keyword>
<evidence type="ECO:0000313" key="3">
    <source>
        <dbReference type="EMBL" id="KAL0065719.1"/>
    </source>
</evidence>
<name>A0ABR2ZX20_9AGAR</name>
<reference evidence="3 4" key="1">
    <citation type="submission" date="2024-05" db="EMBL/GenBank/DDBJ databases">
        <title>A draft genome resource for the thread blight pathogen Marasmius tenuissimus strain MS-2.</title>
        <authorList>
            <person name="Yulfo-Soto G.E."/>
            <person name="Baruah I.K."/>
            <person name="Amoako-Attah I."/>
            <person name="Bukari Y."/>
            <person name="Meinhardt L.W."/>
            <person name="Bailey B.A."/>
            <person name="Cohen S.P."/>
        </authorList>
    </citation>
    <scope>NUCLEOTIDE SEQUENCE [LARGE SCALE GENOMIC DNA]</scope>
    <source>
        <strain evidence="3 4">MS-2</strain>
    </source>
</reference>
<dbReference type="EMBL" id="JBBXMP010000043">
    <property type="protein sequence ID" value="KAL0065719.1"/>
    <property type="molecule type" value="Genomic_DNA"/>
</dbReference>
<evidence type="ECO:0000256" key="1">
    <source>
        <dbReference type="SAM" id="SignalP"/>
    </source>
</evidence>
<comment type="caution">
    <text evidence="3">The sequence shown here is derived from an EMBL/GenBank/DDBJ whole genome shotgun (WGS) entry which is preliminary data.</text>
</comment>
<dbReference type="PROSITE" id="PS50181">
    <property type="entry name" value="FBOX"/>
    <property type="match status" value="1"/>
</dbReference>
<keyword evidence="4" id="KW-1185">Reference proteome</keyword>
<dbReference type="InterPro" id="IPR011047">
    <property type="entry name" value="Quinoprotein_ADH-like_sf"/>
</dbReference>
<dbReference type="Gene3D" id="2.130.10.10">
    <property type="entry name" value="YVTN repeat-like/Quinoprotein amine dehydrogenase"/>
    <property type="match status" value="1"/>
</dbReference>
<organism evidence="3 4">
    <name type="scientific">Marasmius tenuissimus</name>
    <dbReference type="NCBI Taxonomy" id="585030"/>
    <lineage>
        <taxon>Eukaryota</taxon>
        <taxon>Fungi</taxon>
        <taxon>Dikarya</taxon>
        <taxon>Basidiomycota</taxon>
        <taxon>Agaricomycotina</taxon>
        <taxon>Agaricomycetes</taxon>
        <taxon>Agaricomycetidae</taxon>
        <taxon>Agaricales</taxon>
        <taxon>Marasmiineae</taxon>
        <taxon>Marasmiaceae</taxon>
        <taxon>Marasmius</taxon>
    </lineage>
</organism>
<dbReference type="Proteomes" id="UP001437256">
    <property type="component" value="Unassembled WGS sequence"/>
</dbReference>
<feature type="domain" description="F-box" evidence="2">
    <location>
        <begin position="1"/>
        <end position="47"/>
    </location>
</feature>
<gene>
    <name evidence="3" type="ORF">AAF712_007202</name>
</gene>
<proteinExistence type="predicted"/>
<dbReference type="SUPFAM" id="SSF50998">
    <property type="entry name" value="Quinoprotein alcohol dehydrogenase-like"/>
    <property type="match status" value="1"/>
</dbReference>
<dbReference type="CDD" id="cd09917">
    <property type="entry name" value="F-box_SF"/>
    <property type="match status" value="1"/>
</dbReference>
<dbReference type="Pfam" id="PF00646">
    <property type="entry name" value="F-box"/>
    <property type="match status" value="1"/>
</dbReference>
<dbReference type="SUPFAM" id="SSF81383">
    <property type="entry name" value="F-box domain"/>
    <property type="match status" value="1"/>
</dbReference>
<dbReference type="InterPro" id="IPR036047">
    <property type="entry name" value="F-box-like_dom_sf"/>
</dbReference>
<evidence type="ECO:0000259" key="2">
    <source>
        <dbReference type="PROSITE" id="PS50181"/>
    </source>
</evidence>
<feature type="chain" id="PRO_5046655784" description="F-box domain-containing protein" evidence="1">
    <location>
        <begin position="25"/>
        <end position="659"/>
    </location>
</feature>
<sequence length="659" mass="73808">MHRFLPPELILSVISFLPITSIHALQLTSKHFDDLIRENQTKVYHGAAITHGLVLPSTGTDIEEIRNKEGLNRVLDGLSGDWMALCQRGVQLEKSWKGNDRSRLVKCPAGGKNVRCIKVDEANGFIITTSFHGPNRGLSLTVFDLREPDKVLWGLPATMYKCADIEYDKGYLIFKRDKDSIEVWRLATIGDAHPAAQPPFAQEHQLKAESLAAKTYAHTFPRGHFVPHAFLRAPGPKTGRFRFVYPSLAVSSSQDIHCYDVPSRQLVDTTLTTLRAPSSPHDDHIGDISDIDVSNQHIFICTDCWLLRVYDRSTGSCTFEIFGDMLAYGNHVVRILGLGEGAQPLTTFPTSGDKEGMARFETQFWSGVGIRDDLPGCVVARQQTEKAEIDREGPAIYDKFVAVRASSCGNHFAALLKSARIVVVRDFQRVVLPTESDEDSRRAYAEAQQAQSLQIDIGYYYGEPYCMAFEKGRVVVAVSKGVFIIDVNEFLNPQDPLTSLPRIVATRVPEFNSEERLRQVFSLAVSDTGIYVNWPERELRKEMWDSRARGKRIQRFNGRNPGTGGEMETDDVNFMAPDHAEDLAAPGRLNELIASDHSDFMLKEMTAFREAMDRSRGLKGYITEDGYFEMFQRTDYEGPRPPPPAGGSSVCGVDFAVWE</sequence>
<evidence type="ECO:0000313" key="4">
    <source>
        <dbReference type="Proteomes" id="UP001437256"/>
    </source>
</evidence>
<accession>A0ABR2ZX20</accession>
<protein>
    <recommendedName>
        <fullName evidence="2">F-box domain-containing protein</fullName>
    </recommendedName>
</protein>
<dbReference type="InterPro" id="IPR015943">
    <property type="entry name" value="WD40/YVTN_repeat-like_dom_sf"/>
</dbReference>
<feature type="signal peptide" evidence="1">
    <location>
        <begin position="1"/>
        <end position="24"/>
    </location>
</feature>
<dbReference type="InterPro" id="IPR001810">
    <property type="entry name" value="F-box_dom"/>
</dbReference>
<dbReference type="SMART" id="SM00256">
    <property type="entry name" value="FBOX"/>
    <property type="match status" value="1"/>
</dbReference>